<dbReference type="InterPro" id="IPR011682">
    <property type="entry name" value="Glyco_hydro_38_C"/>
</dbReference>
<dbReference type="EMBL" id="JACBAZ010000070">
    <property type="protein sequence ID" value="NWK57828.1"/>
    <property type="molecule type" value="Genomic_DNA"/>
</dbReference>
<protein>
    <submittedName>
        <fullName evidence="2">Alpha-mannosidase</fullName>
    </submittedName>
</protein>
<evidence type="ECO:0000259" key="1">
    <source>
        <dbReference type="Pfam" id="PF07748"/>
    </source>
</evidence>
<dbReference type="GO" id="GO:0030246">
    <property type="term" value="F:carbohydrate binding"/>
    <property type="evidence" value="ECO:0007669"/>
    <property type="project" value="InterPro"/>
</dbReference>
<proteinExistence type="predicted"/>
<dbReference type="SUPFAM" id="SSF74650">
    <property type="entry name" value="Galactose mutarotase-like"/>
    <property type="match status" value="1"/>
</dbReference>
<sequence length="111" mass="12060">NGELTYAEVPQCGYSVQSADPGLPEGVSPTRVVAGGDGYVLNNGLLEVKIDSRGLVTGMLDLENQRQVIADGGQGNLLQIHKDYPNRWNAWDVDVFYKDQVENLDGPAEVE</sequence>
<dbReference type="RefSeq" id="WP_227021691.1">
    <property type="nucleotide sequence ID" value="NZ_JACBAZ010000070.1"/>
</dbReference>
<dbReference type="PANTHER" id="PTHR46017">
    <property type="entry name" value="ALPHA-MANNOSIDASE 2C1"/>
    <property type="match status" value="1"/>
</dbReference>
<dbReference type="GO" id="GO:0004559">
    <property type="term" value="F:alpha-mannosidase activity"/>
    <property type="evidence" value="ECO:0007669"/>
    <property type="project" value="InterPro"/>
</dbReference>
<organism evidence="2 3">
    <name type="scientific">Oceaniferula marina</name>
    <dbReference type="NCBI Taxonomy" id="2748318"/>
    <lineage>
        <taxon>Bacteria</taxon>
        <taxon>Pseudomonadati</taxon>
        <taxon>Verrucomicrobiota</taxon>
        <taxon>Verrucomicrobiia</taxon>
        <taxon>Verrucomicrobiales</taxon>
        <taxon>Verrucomicrobiaceae</taxon>
        <taxon>Oceaniferula</taxon>
    </lineage>
</organism>
<feature type="domain" description="Glycosyl hydrolase family 38 C-terminal" evidence="1">
    <location>
        <begin position="41"/>
        <end position="105"/>
    </location>
</feature>
<dbReference type="InterPro" id="IPR011013">
    <property type="entry name" value="Gal_mutarotase_sf_dom"/>
</dbReference>
<reference evidence="2 3" key="1">
    <citation type="submission" date="2020-07" db="EMBL/GenBank/DDBJ databases">
        <title>Roseicoccus Jingziensis gen. nov., sp. nov., isolated from coastal seawater.</title>
        <authorList>
            <person name="Feng X."/>
        </authorList>
    </citation>
    <scope>NUCLEOTIDE SEQUENCE [LARGE SCALE GENOMIC DNA]</scope>
    <source>
        <strain evidence="2 3">N1E253</strain>
    </source>
</reference>
<dbReference type="Gene3D" id="2.70.98.30">
    <property type="entry name" value="Golgi alpha-mannosidase II, domain 4"/>
    <property type="match status" value="1"/>
</dbReference>
<dbReference type="Pfam" id="PF07748">
    <property type="entry name" value="Glyco_hydro_38C"/>
    <property type="match status" value="1"/>
</dbReference>
<dbReference type="Proteomes" id="UP000557872">
    <property type="component" value="Unassembled WGS sequence"/>
</dbReference>
<dbReference type="GO" id="GO:0006013">
    <property type="term" value="P:mannose metabolic process"/>
    <property type="evidence" value="ECO:0007669"/>
    <property type="project" value="InterPro"/>
</dbReference>
<dbReference type="GO" id="GO:0009313">
    <property type="term" value="P:oligosaccharide catabolic process"/>
    <property type="evidence" value="ECO:0007669"/>
    <property type="project" value="TreeGrafter"/>
</dbReference>
<name>A0A851GJ39_9BACT</name>
<keyword evidence="3" id="KW-1185">Reference proteome</keyword>
<dbReference type="AlphaFoldDB" id="A0A851GJ39"/>
<gene>
    <name evidence="2" type="ORF">HW115_19570</name>
</gene>
<feature type="non-terminal residue" evidence="2">
    <location>
        <position position="1"/>
    </location>
</feature>
<dbReference type="PANTHER" id="PTHR46017:SF1">
    <property type="entry name" value="ALPHA-MANNOSIDASE 2C1"/>
    <property type="match status" value="1"/>
</dbReference>
<evidence type="ECO:0000313" key="2">
    <source>
        <dbReference type="EMBL" id="NWK57828.1"/>
    </source>
</evidence>
<comment type="caution">
    <text evidence="2">The sequence shown here is derived from an EMBL/GenBank/DDBJ whole genome shotgun (WGS) entry which is preliminary data.</text>
</comment>
<feature type="non-terminal residue" evidence="2">
    <location>
        <position position="111"/>
    </location>
</feature>
<accession>A0A851GJ39</accession>
<evidence type="ECO:0000313" key="3">
    <source>
        <dbReference type="Proteomes" id="UP000557872"/>
    </source>
</evidence>